<reference evidence="8" key="1">
    <citation type="submission" date="2015-07" db="EMBL/GenBank/DDBJ databases">
        <title>Whole genome sequence of an Ensifer adhaerens strain isolated from a cave pool in the Wind Cave National Park.</title>
        <authorList>
            <person name="Eng W.W.H."/>
            <person name="Gan H.M."/>
            <person name="Barton H.A."/>
            <person name="Savka M.A."/>
        </authorList>
    </citation>
    <scope>NUCLEOTIDE SEQUENCE [LARGE SCALE GENOMIC DNA]</scope>
    <source>
        <strain evidence="8">SD006</strain>
    </source>
</reference>
<feature type="transmembrane region" description="Helical" evidence="5">
    <location>
        <begin position="104"/>
        <end position="134"/>
    </location>
</feature>
<comment type="caution">
    <text evidence="7">The sequence shown here is derived from an EMBL/GenBank/DDBJ whole genome shotgun (WGS) entry which is preliminary data.</text>
</comment>
<name>A0A0L8BMF5_ENSAD</name>
<keyword evidence="3 4" id="KW-0620">Polyamine biosynthesis</keyword>
<evidence type="ECO:0000256" key="2">
    <source>
        <dbReference type="ARBA" id="ARBA00022679"/>
    </source>
</evidence>
<dbReference type="PATRIC" id="fig|106592.7.peg.2325"/>
<dbReference type="GO" id="GO:0006596">
    <property type="term" value="P:polyamine biosynthetic process"/>
    <property type="evidence" value="ECO:0007669"/>
    <property type="project" value="UniProtKB-UniRule"/>
</dbReference>
<dbReference type="Gene3D" id="3.40.50.150">
    <property type="entry name" value="Vaccinia Virus protein VP39"/>
    <property type="match status" value="1"/>
</dbReference>
<feature type="transmembrane region" description="Helical" evidence="5">
    <location>
        <begin position="420"/>
        <end position="438"/>
    </location>
</feature>
<dbReference type="PANTHER" id="PTHR43317:SF1">
    <property type="entry name" value="THERMOSPERMINE SYNTHASE ACAULIS5"/>
    <property type="match status" value="1"/>
</dbReference>
<comment type="caution">
    <text evidence="4">Lacks conserved residue(s) required for the propagation of feature annotation.</text>
</comment>
<dbReference type="EMBL" id="LGAP01000017">
    <property type="protein sequence ID" value="KOF15738.1"/>
    <property type="molecule type" value="Genomic_DNA"/>
</dbReference>
<organism evidence="7 8">
    <name type="scientific">Ensifer adhaerens</name>
    <name type="common">Sinorhizobium morelense</name>
    <dbReference type="NCBI Taxonomy" id="106592"/>
    <lineage>
        <taxon>Bacteria</taxon>
        <taxon>Pseudomonadati</taxon>
        <taxon>Pseudomonadota</taxon>
        <taxon>Alphaproteobacteria</taxon>
        <taxon>Hyphomicrobiales</taxon>
        <taxon>Rhizobiaceae</taxon>
        <taxon>Sinorhizobium/Ensifer group</taxon>
        <taxon>Ensifer</taxon>
    </lineage>
</organism>
<evidence type="ECO:0000313" key="7">
    <source>
        <dbReference type="EMBL" id="KOF15738.1"/>
    </source>
</evidence>
<dbReference type="GO" id="GO:0016740">
    <property type="term" value="F:transferase activity"/>
    <property type="evidence" value="ECO:0007669"/>
    <property type="project" value="UniProtKB-UniRule"/>
</dbReference>
<feature type="transmembrane region" description="Helical" evidence="5">
    <location>
        <begin position="329"/>
        <end position="356"/>
    </location>
</feature>
<dbReference type="PANTHER" id="PTHR43317">
    <property type="entry name" value="THERMOSPERMINE SYNTHASE ACAULIS5"/>
    <property type="match status" value="1"/>
</dbReference>
<dbReference type="InterPro" id="IPR036259">
    <property type="entry name" value="MFS_trans_sf"/>
</dbReference>
<feature type="transmembrane region" description="Helical" evidence="5">
    <location>
        <begin position="171"/>
        <end position="192"/>
    </location>
</feature>
<dbReference type="Proteomes" id="UP000037425">
    <property type="component" value="Unassembled WGS sequence"/>
</dbReference>
<keyword evidence="5" id="KW-1133">Transmembrane helix</keyword>
<feature type="transmembrane region" description="Helical" evidence="5">
    <location>
        <begin position="146"/>
        <end position="165"/>
    </location>
</feature>
<dbReference type="AlphaFoldDB" id="A0A0L8BMF5"/>
<gene>
    <name evidence="7" type="ORF">AC244_22325</name>
</gene>
<dbReference type="PROSITE" id="PS51006">
    <property type="entry name" value="PABS_2"/>
    <property type="match status" value="1"/>
</dbReference>
<dbReference type="InterPro" id="IPR029063">
    <property type="entry name" value="SAM-dependent_MTases_sf"/>
</dbReference>
<dbReference type="SUPFAM" id="SSF103473">
    <property type="entry name" value="MFS general substrate transporter"/>
    <property type="match status" value="1"/>
</dbReference>
<dbReference type="SUPFAM" id="SSF53335">
    <property type="entry name" value="S-adenosyl-L-methionine-dependent methyltransferases"/>
    <property type="match status" value="1"/>
</dbReference>
<keyword evidence="2 4" id="KW-0808">Transferase</keyword>
<evidence type="ECO:0000256" key="1">
    <source>
        <dbReference type="ARBA" id="ARBA00007867"/>
    </source>
</evidence>
<dbReference type="InterPro" id="IPR030374">
    <property type="entry name" value="PABS"/>
</dbReference>
<evidence type="ECO:0000259" key="6">
    <source>
        <dbReference type="PROSITE" id="PS51006"/>
    </source>
</evidence>
<evidence type="ECO:0000256" key="5">
    <source>
        <dbReference type="SAM" id="Phobius"/>
    </source>
</evidence>
<feature type="transmembrane region" description="Helical" evidence="5">
    <location>
        <begin position="393"/>
        <end position="413"/>
    </location>
</feature>
<proteinExistence type="inferred from homology"/>
<feature type="transmembrane region" description="Helical" evidence="5">
    <location>
        <begin position="279"/>
        <end position="304"/>
    </location>
</feature>
<sequence length="820" mass="86977">MPAIAGVMLLLSGAAALIFQVLWIKQLSIVTGVDVYAVSTGVSAFFIGMAAGSLVIGRLIDRSRRPLRLYALFEVLVAVLGLAVTVCLAHIAPLFVSLEQVTPLAAWGLLIGLVATPAFLMGGTLPVVVSSLASAPGGVGVKGGRLYAANTLGAIVGCLAVPFALIPALGVAGTAFAAAGFAIAAAMLALSLRLRSQAASPQPLSATDPKHGSILALVLYAIAGAVALGYEVVWSQAVVQFISTRSFAFSIVLATYLLGLAGGSFLLSRRADRTVDPWGLFGLLISGAGLLALAEIALLGPWLISLQSLAETWVAEGTGSLFAGMCARFLVASLTIVFGPTLLLGAAFPVVLRLAVDTRHAGRDTGRVLAFNTFGGIMGTLVTGFVLVPALGIVTSLGILASIAAAIGIVAAYEGSARNRFKALVLTAGAAVVVLTVATPKNHLADLLNRTRGEGTIVSYDEGLGATVAVIEQGKSDRRFKRLYIQGVSNTGDAMPSLRYMRLQALLPLIIQSEQPKFALVIGLGTGITAGSLLAYPGLERRVVAELLPAVVEASAHFKGNFSAAKDPRLEVRLRDGRRELLASDERYDLITLEPPPPSAAGVVNLYSSDFYRLARERLTANGSVAQWLPIATQNDEDTRSLVRSFLDVFPHVTLWTTELHEMLLIGSLAPQSLDADKIARRFDDPVLAAALAEIGVRNAADLLATWMMDRAGLERYAGNALPVTDDHPRIEYGTWVRSDEIQRTLPALIAERTELPVKAADPDFAKLVSKSHNQLMLFYQASLNAYAGYRDEWARDMDLLQRTDPENGYFNWFVAKADD</sequence>
<feature type="domain" description="PABS" evidence="6">
    <location>
        <begin position="436"/>
        <end position="677"/>
    </location>
</feature>
<protein>
    <submittedName>
        <fullName evidence="7">Spermidine synthase</fullName>
    </submittedName>
</protein>
<evidence type="ECO:0000256" key="4">
    <source>
        <dbReference type="PROSITE-ProRule" id="PRU00354"/>
    </source>
</evidence>
<feature type="transmembrane region" description="Helical" evidence="5">
    <location>
        <begin position="35"/>
        <end position="57"/>
    </location>
</feature>
<keyword evidence="5" id="KW-0472">Membrane</keyword>
<feature type="transmembrane region" description="Helical" evidence="5">
    <location>
        <begin position="368"/>
        <end position="387"/>
    </location>
</feature>
<accession>A0A0L8BMF5</accession>
<dbReference type="Gene3D" id="1.20.1250.20">
    <property type="entry name" value="MFS general substrate transporter like domains"/>
    <property type="match status" value="1"/>
</dbReference>
<keyword evidence="5" id="KW-0812">Transmembrane</keyword>
<comment type="similarity">
    <text evidence="1">Belongs to the spermidine/spermine synthase family.</text>
</comment>
<dbReference type="CDD" id="cd02440">
    <property type="entry name" value="AdoMet_MTases"/>
    <property type="match status" value="1"/>
</dbReference>
<feature type="transmembrane region" description="Helical" evidence="5">
    <location>
        <begin position="69"/>
        <end position="92"/>
    </location>
</feature>
<feature type="transmembrane region" description="Helical" evidence="5">
    <location>
        <begin position="246"/>
        <end position="267"/>
    </location>
</feature>
<feature type="transmembrane region" description="Helical" evidence="5">
    <location>
        <begin position="213"/>
        <end position="234"/>
    </location>
</feature>
<dbReference type="Pfam" id="PF01564">
    <property type="entry name" value="Spermine_synth"/>
    <property type="match status" value="1"/>
</dbReference>
<evidence type="ECO:0000256" key="3">
    <source>
        <dbReference type="ARBA" id="ARBA00023115"/>
    </source>
</evidence>
<evidence type="ECO:0000313" key="8">
    <source>
        <dbReference type="Proteomes" id="UP000037425"/>
    </source>
</evidence>